<dbReference type="PANTHER" id="PTHR43700">
    <property type="entry name" value="PHOSPHORIBOSYLAMINOIMIDAZOLE-SUCCINOCARBOXAMIDE SYNTHASE"/>
    <property type="match status" value="1"/>
</dbReference>
<dbReference type="PANTHER" id="PTHR43700:SF1">
    <property type="entry name" value="PHOSPHORIBOSYLAMINOIMIDAZOLE-SUCCINOCARBOXAMIDE SYNTHASE"/>
    <property type="match status" value="1"/>
</dbReference>
<protein>
    <recommendedName>
        <fullName evidence="8">Phosphoribosylaminoimidazole-succinocarboxamide synthase</fullName>
        <ecNumber evidence="8">6.3.2.6</ecNumber>
    </recommendedName>
    <alternativeName>
        <fullName evidence="8">SAICAR synthetase</fullName>
    </alternativeName>
</protein>
<comment type="catalytic activity">
    <reaction evidence="7 8">
        <text>5-amino-1-(5-phospho-D-ribosyl)imidazole-4-carboxylate + L-aspartate + ATP = (2S)-2-[5-amino-1-(5-phospho-beta-D-ribosyl)imidazole-4-carboxamido]succinate + ADP + phosphate + 2 H(+)</text>
        <dbReference type="Rhea" id="RHEA:22628"/>
        <dbReference type="ChEBI" id="CHEBI:15378"/>
        <dbReference type="ChEBI" id="CHEBI:29991"/>
        <dbReference type="ChEBI" id="CHEBI:30616"/>
        <dbReference type="ChEBI" id="CHEBI:43474"/>
        <dbReference type="ChEBI" id="CHEBI:58443"/>
        <dbReference type="ChEBI" id="CHEBI:77657"/>
        <dbReference type="ChEBI" id="CHEBI:456216"/>
        <dbReference type="EC" id="6.3.2.6"/>
    </reaction>
</comment>
<dbReference type="PROSITE" id="PS01058">
    <property type="entry name" value="SAICAR_SYNTHETASE_2"/>
    <property type="match status" value="1"/>
</dbReference>
<comment type="caution">
    <text evidence="10">The sequence shown here is derived from an EMBL/GenBank/DDBJ whole genome shotgun (WGS) entry which is preliminary data.</text>
</comment>
<evidence type="ECO:0000313" key="10">
    <source>
        <dbReference type="EMBL" id="MBK7416127.1"/>
    </source>
</evidence>
<comment type="pathway">
    <text evidence="1 8">Purine metabolism; IMP biosynthesis via de novo pathway; 5-amino-1-(5-phospho-D-ribosyl)imidazole-4-carboxamide from 5-amino-1-(5-phospho-D-ribosyl)imidazole-4-carboxylate: step 1/2.</text>
</comment>
<evidence type="ECO:0000256" key="7">
    <source>
        <dbReference type="ARBA" id="ARBA00048475"/>
    </source>
</evidence>
<evidence type="ECO:0000256" key="8">
    <source>
        <dbReference type="HAMAP-Rule" id="MF_00137"/>
    </source>
</evidence>
<dbReference type="InterPro" id="IPR001636">
    <property type="entry name" value="SAICAR_synth"/>
</dbReference>
<dbReference type="InterPro" id="IPR018236">
    <property type="entry name" value="SAICAR_synthetase_CS"/>
</dbReference>
<dbReference type="SUPFAM" id="SSF56104">
    <property type="entry name" value="SAICAR synthase-like"/>
    <property type="match status" value="1"/>
</dbReference>
<dbReference type="PROSITE" id="PS01057">
    <property type="entry name" value="SAICAR_SYNTHETASE_1"/>
    <property type="match status" value="1"/>
</dbReference>
<keyword evidence="6 8" id="KW-0067">ATP-binding</keyword>
<dbReference type="EMBL" id="JADJMS010000032">
    <property type="protein sequence ID" value="MBK7416127.1"/>
    <property type="molecule type" value="Genomic_DNA"/>
</dbReference>
<keyword evidence="4 8" id="KW-0547">Nucleotide-binding</keyword>
<dbReference type="NCBIfam" id="NF010568">
    <property type="entry name" value="PRK13961.1"/>
    <property type="match status" value="1"/>
</dbReference>
<gene>
    <name evidence="8" type="primary">purC</name>
    <name evidence="10" type="ORF">IPJ38_14470</name>
</gene>
<dbReference type="GO" id="GO:0006189">
    <property type="term" value="P:'de novo' IMP biosynthetic process"/>
    <property type="evidence" value="ECO:0007669"/>
    <property type="project" value="UniProtKB-UniRule"/>
</dbReference>
<evidence type="ECO:0000313" key="11">
    <source>
        <dbReference type="Proteomes" id="UP000739411"/>
    </source>
</evidence>
<organism evidence="10 11">
    <name type="scientific">Candidatus Dechloromonas phosphorivorans</name>
    <dbReference type="NCBI Taxonomy" id="2899244"/>
    <lineage>
        <taxon>Bacteria</taxon>
        <taxon>Pseudomonadati</taxon>
        <taxon>Pseudomonadota</taxon>
        <taxon>Betaproteobacteria</taxon>
        <taxon>Rhodocyclales</taxon>
        <taxon>Azonexaceae</taxon>
        <taxon>Dechloromonas</taxon>
    </lineage>
</organism>
<dbReference type="GO" id="GO:0004639">
    <property type="term" value="F:phosphoribosylaminoimidazolesuccinocarboxamide synthase activity"/>
    <property type="evidence" value="ECO:0007669"/>
    <property type="project" value="UniProtKB-UniRule"/>
</dbReference>
<dbReference type="NCBIfam" id="TIGR00081">
    <property type="entry name" value="purC"/>
    <property type="match status" value="1"/>
</dbReference>
<evidence type="ECO:0000256" key="5">
    <source>
        <dbReference type="ARBA" id="ARBA00022755"/>
    </source>
</evidence>
<dbReference type="GO" id="GO:0005524">
    <property type="term" value="F:ATP binding"/>
    <property type="evidence" value="ECO:0007669"/>
    <property type="project" value="UniProtKB-KW"/>
</dbReference>
<accession>A0A935K5S4</accession>
<dbReference type="Proteomes" id="UP000739411">
    <property type="component" value="Unassembled WGS sequence"/>
</dbReference>
<dbReference type="Gene3D" id="3.30.200.20">
    <property type="entry name" value="Phosphorylase Kinase, domain 1"/>
    <property type="match status" value="1"/>
</dbReference>
<sequence>MTAPLFQSSITSLPLLSKGKVRDIYAVDADKLLIVTTDRLSAFDVILPDPIPRKGEVLTAVADFWFEKLGHIVPNQLTGVDPESVVAENEREQVRGRSVFVKRLKPLPIEAVVRGYVIGSGWKDYKETGAICGIALPAGLKMAQKLPSPIFTPATKADVGDHDENVSFATAQANCGAALAEALAGTGKNGAEICAQARDAAIKLYEEASAYARGRGIIIADTKFEFGIDAAGTLHLIDEALTPDSSRFWPADQYQEGCNPPSYDKQYVRDYLETLDWGKVAPGPKLPTDVIARTSAKYIEAYEKLTGKTL</sequence>
<dbReference type="CDD" id="cd01414">
    <property type="entry name" value="SAICAR_synt_Sc"/>
    <property type="match status" value="1"/>
</dbReference>
<dbReference type="Gene3D" id="3.30.470.20">
    <property type="entry name" value="ATP-grasp fold, B domain"/>
    <property type="match status" value="1"/>
</dbReference>
<reference evidence="10 11" key="1">
    <citation type="submission" date="2020-10" db="EMBL/GenBank/DDBJ databases">
        <title>Connecting structure to function with the recovery of over 1000 high-quality activated sludge metagenome-assembled genomes encoding full-length rRNA genes using long-read sequencing.</title>
        <authorList>
            <person name="Singleton C.M."/>
            <person name="Petriglieri F."/>
            <person name="Kristensen J.M."/>
            <person name="Kirkegaard R.H."/>
            <person name="Michaelsen T.Y."/>
            <person name="Andersen M.H."/>
            <person name="Karst S.M."/>
            <person name="Dueholm M.S."/>
            <person name="Nielsen P.H."/>
            <person name="Albertsen M."/>
        </authorList>
    </citation>
    <scope>NUCLEOTIDE SEQUENCE [LARGE SCALE GENOMIC DNA]</scope>
    <source>
        <strain evidence="10">EsbW_18-Q3-R4-48_BATAC.463</strain>
    </source>
</reference>
<proteinExistence type="inferred from homology"/>
<dbReference type="FunFam" id="3.30.470.20:FF:000015">
    <property type="entry name" value="Phosphoribosylaminoimidazole-succinocarboxamide synthase"/>
    <property type="match status" value="1"/>
</dbReference>
<evidence type="ECO:0000256" key="2">
    <source>
        <dbReference type="ARBA" id="ARBA00010190"/>
    </source>
</evidence>
<evidence type="ECO:0000256" key="1">
    <source>
        <dbReference type="ARBA" id="ARBA00004672"/>
    </source>
</evidence>
<feature type="domain" description="SAICAR synthetase/ADE2 N-terminal" evidence="9">
    <location>
        <begin position="16"/>
        <end position="279"/>
    </location>
</feature>
<dbReference type="InterPro" id="IPR028923">
    <property type="entry name" value="SAICAR_synt/ADE2_N"/>
</dbReference>
<dbReference type="Pfam" id="PF01259">
    <property type="entry name" value="SAICAR_synt"/>
    <property type="match status" value="1"/>
</dbReference>
<evidence type="ECO:0000259" key="9">
    <source>
        <dbReference type="Pfam" id="PF01259"/>
    </source>
</evidence>
<name>A0A935K5S4_9RHOO</name>
<dbReference type="GO" id="GO:0005737">
    <property type="term" value="C:cytoplasm"/>
    <property type="evidence" value="ECO:0007669"/>
    <property type="project" value="TreeGrafter"/>
</dbReference>
<evidence type="ECO:0000256" key="6">
    <source>
        <dbReference type="ARBA" id="ARBA00022840"/>
    </source>
</evidence>
<dbReference type="EC" id="6.3.2.6" evidence="8"/>
<dbReference type="AlphaFoldDB" id="A0A935K5S4"/>
<keyword evidence="5 8" id="KW-0658">Purine biosynthesis</keyword>
<evidence type="ECO:0000256" key="3">
    <source>
        <dbReference type="ARBA" id="ARBA00022598"/>
    </source>
</evidence>
<dbReference type="HAMAP" id="MF_00137">
    <property type="entry name" value="SAICAR_synth"/>
    <property type="match status" value="1"/>
</dbReference>
<keyword evidence="3 8" id="KW-0436">Ligase</keyword>
<evidence type="ECO:0000256" key="4">
    <source>
        <dbReference type="ARBA" id="ARBA00022741"/>
    </source>
</evidence>
<comment type="similarity">
    <text evidence="2 8">Belongs to the SAICAR synthetase family.</text>
</comment>